<sequence length="189" mass="21319">MKSTKRTTFIGLAVVGALGLGYSVYKSFLTSDKPSKSLINLGGINHESKSYTRHKVAVIVSESILTIQLPIQEILKNTKDVVFVLAPTISKEHFLQENEVDSSLSFKVIETDTAIGCFHVLKHIKATYNIFNLHDFLPSSTKASSDDEQITFDLEEYVNLHLNNFLQYVVELPNDSTSFQETLHQYIYN</sequence>
<keyword evidence="8" id="KW-0472">Membrane</keyword>
<reference evidence="10 11" key="1">
    <citation type="submission" date="2016-02" db="EMBL/GenBank/DDBJ databases">
        <title>Comparative genomic and transcriptomic foundation for Pichia pastoris.</title>
        <authorList>
            <person name="Love K.R."/>
            <person name="Shah K.A."/>
            <person name="Whittaker C.A."/>
            <person name="Wu J."/>
            <person name="Bartlett M.C."/>
            <person name="Ma D."/>
            <person name="Leeson R.L."/>
            <person name="Priest M."/>
            <person name="Young S.K."/>
            <person name="Love J.C."/>
        </authorList>
    </citation>
    <scope>NUCLEOTIDE SEQUENCE [LARGE SCALE GENOMIC DNA]</scope>
    <source>
        <strain evidence="10 11">ATCC 28485</strain>
    </source>
</reference>
<protein>
    <recommendedName>
        <fullName evidence="4">Peroxisome assembly protein 22</fullName>
    </recommendedName>
</protein>
<evidence type="ECO:0000256" key="5">
    <source>
        <dbReference type="ARBA" id="ARBA00022593"/>
    </source>
</evidence>
<evidence type="ECO:0000313" key="10">
    <source>
        <dbReference type="EMBL" id="ANZ74385.1"/>
    </source>
</evidence>
<dbReference type="Proteomes" id="UP000094565">
    <property type="component" value="Chromosome 1"/>
</dbReference>
<evidence type="ECO:0000256" key="2">
    <source>
        <dbReference type="ARBA" id="ARBA00004549"/>
    </source>
</evidence>
<dbReference type="InterPro" id="IPR024359">
    <property type="entry name" value="Peroxin-22"/>
</dbReference>
<evidence type="ECO:0000256" key="9">
    <source>
        <dbReference type="ARBA" id="ARBA00023140"/>
    </source>
</evidence>
<comment type="subcellular location">
    <subcellularLocation>
        <location evidence="2">Peroxisome membrane</location>
        <topology evidence="2">Single-pass membrane protein</topology>
    </subcellularLocation>
</comment>
<evidence type="ECO:0000256" key="6">
    <source>
        <dbReference type="ARBA" id="ARBA00022692"/>
    </source>
</evidence>
<evidence type="ECO:0000313" key="11">
    <source>
        <dbReference type="Proteomes" id="UP000094565"/>
    </source>
</evidence>
<accession>A0A1B2J902</accession>
<keyword evidence="6" id="KW-0812">Transmembrane</keyword>
<keyword evidence="5" id="KW-0962">Peroxisome biogenesis</keyword>
<keyword evidence="9" id="KW-0576">Peroxisome</keyword>
<dbReference type="AlphaFoldDB" id="A0A1B2J902"/>
<evidence type="ECO:0000256" key="3">
    <source>
        <dbReference type="ARBA" id="ARBA00009642"/>
    </source>
</evidence>
<dbReference type="Pfam" id="PF12827">
    <property type="entry name" value="Peroxin-22"/>
    <property type="match status" value="1"/>
</dbReference>
<evidence type="ECO:0000256" key="4">
    <source>
        <dbReference type="ARBA" id="ARBA00018967"/>
    </source>
</evidence>
<name>A0A1B2J902_PICPA</name>
<evidence type="ECO:0000256" key="8">
    <source>
        <dbReference type="ARBA" id="ARBA00023136"/>
    </source>
</evidence>
<comment type="function">
    <text evidence="1">Involved in peroxisome biogenesis.</text>
</comment>
<dbReference type="InterPro" id="IPR038613">
    <property type="entry name" value="Peroxin-22_C_sf"/>
</dbReference>
<organism evidence="10 11">
    <name type="scientific">Komagataella pastoris</name>
    <name type="common">Yeast</name>
    <name type="synonym">Pichia pastoris</name>
    <dbReference type="NCBI Taxonomy" id="4922"/>
    <lineage>
        <taxon>Eukaryota</taxon>
        <taxon>Fungi</taxon>
        <taxon>Dikarya</taxon>
        <taxon>Ascomycota</taxon>
        <taxon>Saccharomycotina</taxon>
        <taxon>Pichiomycetes</taxon>
        <taxon>Pichiales</taxon>
        <taxon>Pichiaceae</taxon>
        <taxon>Komagataella</taxon>
    </lineage>
</organism>
<dbReference type="EMBL" id="CP014584">
    <property type="protein sequence ID" value="ANZ74385.1"/>
    <property type="molecule type" value="Genomic_DNA"/>
</dbReference>
<keyword evidence="7" id="KW-1133">Transmembrane helix</keyword>
<evidence type="ECO:0000256" key="1">
    <source>
        <dbReference type="ARBA" id="ARBA00003659"/>
    </source>
</evidence>
<dbReference type="GO" id="GO:0005778">
    <property type="term" value="C:peroxisomal membrane"/>
    <property type="evidence" value="ECO:0007669"/>
    <property type="project" value="UniProtKB-SubCell"/>
</dbReference>
<dbReference type="OrthoDB" id="3978137at2759"/>
<proteinExistence type="inferred from homology"/>
<comment type="similarity">
    <text evidence="3">Belongs to the peroxin-22 family.</text>
</comment>
<evidence type="ECO:0000256" key="7">
    <source>
        <dbReference type="ARBA" id="ARBA00022989"/>
    </source>
</evidence>
<dbReference type="Gene3D" id="3.40.50.11730">
    <property type="entry name" value="Peroxisome assembly protein 22"/>
    <property type="match status" value="1"/>
</dbReference>
<gene>
    <name evidence="10" type="ORF">ATY40_BA7500626</name>
</gene>
<dbReference type="GO" id="GO:0007031">
    <property type="term" value="P:peroxisome organization"/>
    <property type="evidence" value="ECO:0007669"/>
    <property type="project" value="UniProtKB-KW"/>
</dbReference>
<keyword evidence="11" id="KW-1185">Reference proteome</keyword>